<gene>
    <name evidence="1" type="ORF">OCK74_09540</name>
</gene>
<sequence>MGVIETVWLNEKAKWNNCIERLKQNSNTVIITWFEDTLHQLENLITQANLPTSTLFPSRQVTHDHIKNVPVIFAEHYPLHHKEKELYKKLHLTQAEVYSSLDEPLFKHFGSNRLVEITNRINCQENEPVHHRLVNAAIKKAQEEIASMVALEQGATSQAGWLMRNLTA</sequence>
<proteinExistence type="predicted"/>
<dbReference type="Proteomes" id="UP001155483">
    <property type="component" value="Unassembled WGS sequence"/>
</dbReference>
<dbReference type="EMBL" id="JAOTIF010000005">
    <property type="protein sequence ID" value="MCU7549356.1"/>
    <property type="molecule type" value="Genomic_DNA"/>
</dbReference>
<reference evidence="1" key="2">
    <citation type="submission" date="2023-04" db="EMBL/GenBank/DDBJ databases">
        <title>Paracnuella aquatica gen. nov., sp. nov., a member of the family Chitinophagaceae isolated from a hot spring.</title>
        <authorList>
            <person name="Wang C."/>
        </authorList>
    </citation>
    <scope>NUCLEOTIDE SEQUENCE</scope>
    <source>
        <strain evidence="1">LB-8</strain>
    </source>
</reference>
<accession>A0A9X2XUL8</accession>
<organism evidence="1 2">
    <name type="scientific">Paraflavisolibacter caeni</name>
    <dbReference type="NCBI Taxonomy" id="2982496"/>
    <lineage>
        <taxon>Bacteria</taxon>
        <taxon>Pseudomonadati</taxon>
        <taxon>Bacteroidota</taxon>
        <taxon>Chitinophagia</taxon>
        <taxon>Chitinophagales</taxon>
        <taxon>Chitinophagaceae</taxon>
        <taxon>Paraflavisolibacter</taxon>
    </lineage>
</organism>
<dbReference type="InterPro" id="IPR027417">
    <property type="entry name" value="P-loop_NTPase"/>
</dbReference>
<comment type="caution">
    <text evidence="1">The sequence shown here is derived from an EMBL/GenBank/DDBJ whole genome shotgun (WGS) entry which is preliminary data.</text>
</comment>
<reference evidence="1" key="1">
    <citation type="submission" date="2022-09" db="EMBL/GenBank/DDBJ databases">
        <authorList>
            <person name="Yuan C."/>
            <person name="Ke Z."/>
        </authorList>
    </citation>
    <scope>NUCLEOTIDE SEQUENCE</scope>
    <source>
        <strain evidence="1">LB-8</strain>
    </source>
</reference>
<evidence type="ECO:0000313" key="1">
    <source>
        <dbReference type="EMBL" id="MCU7549356.1"/>
    </source>
</evidence>
<protein>
    <submittedName>
        <fullName evidence="1">Uncharacterized protein</fullName>
    </submittedName>
</protein>
<keyword evidence="2" id="KW-1185">Reference proteome</keyword>
<dbReference type="RefSeq" id="WP_279296797.1">
    <property type="nucleotide sequence ID" value="NZ_JAOTIF010000005.1"/>
</dbReference>
<dbReference type="Gene3D" id="3.40.50.300">
    <property type="entry name" value="P-loop containing nucleotide triphosphate hydrolases"/>
    <property type="match status" value="1"/>
</dbReference>
<evidence type="ECO:0000313" key="2">
    <source>
        <dbReference type="Proteomes" id="UP001155483"/>
    </source>
</evidence>
<dbReference type="AlphaFoldDB" id="A0A9X2XUL8"/>
<name>A0A9X2XUL8_9BACT</name>